<accession>E0TJ84</accession>
<dbReference type="KEGG" id="sum:SMCARI_027"/>
<evidence type="ECO:0000313" key="2">
    <source>
        <dbReference type="Proteomes" id="UP000002231"/>
    </source>
</evidence>
<gene>
    <name evidence="1" type="ordered locus">SMCARI_027</name>
</gene>
<dbReference type="Gene3D" id="3.30.70.20">
    <property type="match status" value="1"/>
</dbReference>
<dbReference type="BioCyc" id="CSUL706194:GH8S-27-MONOMER"/>
<dbReference type="AlphaFoldDB" id="E0TJ84"/>
<evidence type="ECO:0008006" key="3">
    <source>
        <dbReference type="Google" id="ProtNLM"/>
    </source>
</evidence>
<reference evidence="2" key="1">
    <citation type="journal article" date="2010" name="Genome Biol. Evol.">
        <title>Functional convergence in reduced genomes of bacterial symbionts spanning 200 My of evolution.</title>
        <authorList>
            <person name="McCutcheon J.P."/>
            <person name="Moran N.A."/>
        </authorList>
    </citation>
    <scope>NUCLEOTIDE SEQUENCE [LARGE SCALE GENOMIC DNA]</scope>
    <source>
        <strain evidence="2">CARI</strain>
    </source>
</reference>
<dbReference type="HOGENOM" id="CLU_139698_9_2_10"/>
<dbReference type="EMBL" id="CP002163">
    <property type="protein sequence ID" value="ADM89861.1"/>
    <property type="molecule type" value="Genomic_DNA"/>
</dbReference>
<dbReference type="Pfam" id="PF13370">
    <property type="entry name" value="Fer4_13"/>
    <property type="match status" value="1"/>
</dbReference>
<organism evidence="1 2">
    <name type="scientific">Karelsulcia muelleri (strain CARI)</name>
    <name type="common">Sulcia muelleri</name>
    <dbReference type="NCBI Taxonomy" id="706194"/>
    <lineage>
        <taxon>Bacteria</taxon>
        <taxon>Pseudomonadati</taxon>
        <taxon>Bacteroidota</taxon>
        <taxon>Flavobacteriia</taxon>
        <taxon>Flavobacteriales</taxon>
        <taxon>Candidatus Karelsulcia</taxon>
    </lineage>
</organism>
<evidence type="ECO:0000313" key="1">
    <source>
        <dbReference type="EMBL" id="ADM89861.1"/>
    </source>
</evidence>
<dbReference type="STRING" id="706194.SMCARI_027"/>
<sequence>MFIISFQRKKCIGCNYCIESSPLHFKMSKTDGKSFLLNSIKKKNFYILKTNNYFTYLKCKIASTICPVNIIKLFYINCFIKN</sequence>
<name>E0TJ84_KARMC</name>
<dbReference type="Proteomes" id="UP000002231">
    <property type="component" value="Chromosome"/>
</dbReference>
<protein>
    <recommendedName>
        <fullName evidence="3">4Fe-4S ferredoxin-type domain-containing protein</fullName>
    </recommendedName>
</protein>
<keyword evidence="2" id="KW-1185">Reference proteome</keyword>
<dbReference type="SUPFAM" id="SSF54862">
    <property type="entry name" value="4Fe-4S ferredoxins"/>
    <property type="match status" value="1"/>
</dbReference>
<proteinExistence type="predicted"/>